<keyword evidence="10" id="KW-1133">Transmembrane helix</keyword>
<dbReference type="Proteomes" id="UP001593940">
    <property type="component" value="Unassembled WGS sequence"/>
</dbReference>
<keyword evidence="6" id="KW-0547">Nucleotide-binding</keyword>
<keyword evidence="5 12" id="KW-0808">Transferase</keyword>
<dbReference type="CDD" id="cd12914">
    <property type="entry name" value="PDC1_DGC_like"/>
    <property type="match status" value="1"/>
</dbReference>
<dbReference type="RefSeq" id="WP_377029805.1">
    <property type="nucleotide sequence ID" value="NZ_JBHOMY010000031.1"/>
</dbReference>
<evidence type="ECO:0000256" key="8">
    <source>
        <dbReference type="ARBA" id="ARBA00022840"/>
    </source>
</evidence>
<dbReference type="Pfam" id="PF07536">
    <property type="entry name" value="HWE_HK"/>
    <property type="match status" value="1"/>
</dbReference>
<dbReference type="Gene3D" id="1.10.287.130">
    <property type="match status" value="1"/>
</dbReference>
<evidence type="ECO:0000313" key="13">
    <source>
        <dbReference type="Proteomes" id="UP001593940"/>
    </source>
</evidence>
<feature type="transmembrane region" description="Helical" evidence="10">
    <location>
        <begin position="12"/>
        <end position="32"/>
    </location>
</feature>
<dbReference type="PROSITE" id="PS50885">
    <property type="entry name" value="HAMP"/>
    <property type="match status" value="1"/>
</dbReference>
<dbReference type="EMBL" id="JBHOMY010000031">
    <property type="protein sequence ID" value="MFC1457429.1"/>
    <property type="molecule type" value="Genomic_DNA"/>
</dbReference>
<dbReference type="SMART" id="SM00911">
    <property type="entry name" value="HWE_HK"/>
    <property type="match status" value="1"/>
</dbReference>
<comment type="catalytic activity">
    <reaction evidence="1">
        <text>ATP + protein L-histidine = ADP + protein N-phospho-L-histidine.</text>
        <dbReference type="EC" id="2.7.13.3"/>
    </reaction>
</comment>
<accession>A0ABV6Y841</accession>
<dbReference type="GO" id="GO:0004673">
    <property type="term" value="F:protein histidine kinase activity"/>
    <property type="evidence" value="ECO:0007669"/>
    <property type="project" value="UniProtKB-EC"/>
</dbReference>
<sequence>MIAGHRLSLRLVFAVTIAAIALLATTFVTVLASRETSERLRRDIGADLAELATHMADKLDRGMFERWRDIQVAASLDTMRNPTGMDAKSVVIERLRSTYPEYAAVAFMSPDGQVRAATVPQMVGANIAQRDFFIEGSKAPFVGDVHDAILLAKILGNDPADPPRFVDLAAPVRAADGSLIGVIGAHLYWTWAQELEQALRSAARERYPGIEVLVLARDGTVLLGPRDLLRASLQTAGAKSATGGARGSNVETWPDGREYLSGFTRTTGHRDYPGLGWSVLVRQDADTAFAPVSAIQRRIAGWGALVALLIGVLAWFAAELVARPLRVLAGSAQALGRGEPIRVPEHAPSEIGQVADAMAAASRKLAEKDRRQTLLINELNHRVKNTLATVQTMARLTARSAPDHEAYKESLEARILALSKTHNLLTEAAWETVSLRDVLRAELEPYDDGSGSRVVLDGPPVPLAPRVAVALGMAAHELTTNAAKHGSLSVTEGRVRVCWEVTTSGDGTHLHLSWKETGGPTVRQPYRTGFGSRLLQQGIARDLDGETHLDFAVEGLGCRMLVSLNELQAVSTPADVDHSKPSTPIYASAASGTEIG</sequence>
<dbReference type="CDD" id="cd06225">
    <property type="entry name" value="HAMP"/>
    <property type="match status" value="1"/>
</dbReference>
<dbReference type="InterPro" id="IPR003660">
    <property type="entry name" value="HAMP_dom"/>
</dbReference>
<evidence type="ECO:0000256" key="7">
    <source>
        <dbReference type="ARBA" id="ARBA00022777"/>
    </source>
</evidence>
<organism evidence="12 13">
    <name type="scientific">Microvirga arabica</name>
    <dbReference type="NCBI Taxonomy" id="1128671"/>
    <lineage>
        <taxon>Bacteria</taxon>
        <taxon>Pseudomonadati</taxon>
        <taxon>Pseudomonadota</taxon>
        <taxon>Alphaproteobacteria</taxon>
        <taxon>Hyphomicrobiales</taxon>
        <taxon>Methylobacteriaceae</taxon>
        <taxon>Microvirga</taxon>
    </lineage>
</organism>
<keyword evidence="10" id="KW-0812">Transmembrane</keyword>
<keyword evidence="10" id="KW-0472">Membrane</keyword>
<keyword evidence="4" id="KW-0597">Phosphoprotein</keyword>
<evidence type="ECO:0000256" key="10">
    <source>
        <dbReference type="SAM" id="Phobius"/>
    </source>
</evidence>
<dbReference type="PANTHER" id="PTHR41523:SF7">
    <property type="entry name" value="HISTIDINE KINASE"/>
    <property type="match status" value="1"/>
</dbReference>
<feature type="transmembrane region" description="Helical" evidence="10">
    <location>
        <begin position="299"/>
        <end position="318"/>
    </location>
</feature>
<keyword evidence="13" id="KW-1185">Reference proteome</keyword>
<dbReference type="PANTHER" id="PTHR41523">
    <property type="entry name" value="TWO-COMPONENT SYSTEM SENSOR PROTEIN"/>
    <property type="match status" value="1"/>
</dbReference>
<evidence type="ECO:0000256" key="2">
    <source>
        <dbReference type="ARBA" id="ARBA00004370"/>
    </source>
</evidence>
<dbReference type="Gene3D" id="3.30.565.10">
    <property type="entry name" value="Histidine kinase-like ATPase, C-terminal domain"/>
    <property type="match status" value="1"/>
</dbReference>
<evidence type="ECO:0000256" key="5">
    <source>
        <dbReference type="ARBA" id="ARBA00022679"/>
    </source>
</evidence>
<evidence type="ECO:0000259" key="11">
    <source>
        <dbReference type="PROSITE" id="PS50885"/>
    </source>
</evidence>
<comment type="caution">
    <text evidence="12">The sequence shown here is derived from an EMBL/GenBank/DDBJ whole genome shotgun (WGS) entry which is preliminary data.</text>
</comment>
<evidence type="ECO:0000256" key="3">
    <source>
        <dbReference type="ARBA" id="ARBA00012438"/>
    </source>
</evidence>
<evidence type="ECO:0000256" key="1">
    <source>
        <dbReference type="ARBA" id="ARBA00000085"/>
    </source>
</evidence>
<comment type="subcellular location">
    <subcellularLocation>
        <location evidence="2">Membrane</location>
    </subcellularLocation>
</comment>
<dbReference type="InterPro" id="IPR011102">
    <property type="entry name" value="Sig_transdc_His_kinase_HWE"/>
</dbReference>
<keyword evidence="8" id="KW-0067">ATP-binding</keyword>
<protein>
    <recommendedName>
        <fullName evidence="3">histidine kinase</fullName>
        <ecNumber evidence="3">2.7.13.3</ecNumber>
    </recommendedName>
</protein>
<evidence type="ECO:0000256" key="4">
    <source>
        <dbReference type="ARBA" id="ARBA00022553"/>
    </source>
</evidence>
<keyword evidence="7 12" id="KW-0418">Kinase</keyword>
<evidence type="ECO:0000256" key="9">
    <source>
        <dbReference type="SAM" id="MobiDB-lite"/>
    </source>
</evidence>
<feature type="domain" description="HAMP" evidence="11">
    <location>
        <begin position="319"/>
        <end position="370"/>
    </location>
</feature>
<dbReference type="EC" id="2.7.13.3" evidence="3"/>
<evidence type="ECO:0000313" key="12">
    <source>
        <dbReference type="EMBL" id="MFC1457429.1"/>
    </source>
</evidence>
<proteinExistence type="predicted"/>
<evidence type="ECO:0000256" key="6">
    <source>
        <dbReference type="ARBA" id="ARBA00022741"/>
    </source>
</evidence>
<dbReference type="Gene3D" id="3.30.450.20">
    <property type="entry name" value="PAS domain"/>
    <property type="match status" value="1"/>
</dbReference>
<name>A0ABV6Y841_9HYPH</name>
<feature type="region of interest" description="Disordered" evidence="9">
    <location>
        <begin position="574"/>
        <end position="596"/>
    </location>
</feature>
<dbReference type="InterPro" id="IPR036890">
    <property type="entry name" value="HATPase_C_sf"/>
</dbReference>
<gene>
    <name evidence="12" type="ORF">ACETIH_12035</name>
</gene>
<dbReference type="CDD" id="cd18774">
    <property type="entry name" value="PDC2_HK_sensor"/>
    <property type="match status" value="1"/>
</dbReference>
<reference evidence="12 13" key="1">
    <citation type="submission" date="2024-09" db="EMBL/GenBank/DDBJ databases">
        <title>Nodulacao em especies de Leguminosae Basais da Amazonia e Caracterizacao dos Rizobios e Bacterias Associadas aos Nodulos.</title>
        <authorList>
            <person name="Jambeiro I.C.A."/>
            <person name="Lopes I.S."/>
            <person name="Aguiar E.R.G.R."/>
            <person name="Santos A.F.J."/>
            <person name="Dos Santos J.M.F."/>
            <person name="Gross E."/>
        </authorList>
    </citation>
    <scope>NUCLEOTIDE SEQUENCE [LARGE SCALE GENOMIC DNA]</scope>
    <source>
        <strain evidence="12 13">BRUESC1165</strain>
    </source>
</reference>